<dbReference type="GeneID" id="14212473"/>
<protein>
    <submittedName>
        <fullName evidence="1">Uncharacterized protein</fullName>
    </submittedName>
</protein>
<evidence type="ECO:0000313" key="1">
    <source>
        <dbReference type="EMBL" id="AFZ70932.1"/>
    </source>
</evidence>
<dbReference type="EMBL" id="CP003378">
    <property type="protein sequence ID" value="AFZ70932.1"/>
    <property type="molecule type" value="Genomic_DNA"/>
</dbReference>
<dbReference type="Proteomes" id="UP000010469">
    <property type="component" value="Chromosome"/>
</dbReference>
<dbReference type="InParanoid" id="L0ACQ9"/>
<proteinExistence type="predicted"/>
<reference evidence="2" key="1">
    <citation type="submission" date="2012-03" db="EMBL/GenBank/DDBJ databases">
        <title>Complete genome of Caldisphaera lagunensis DSM 15908.</title>
        <authorList>
            <person name="Lucas S."/>
            <person name="Copeland A."/>
            <person name="Lapidus A."/>
            <person name="Glavina del Rio T."/>
            <person name="Dalin E."/>
            <person name="Tice H."/>
            <person name="Bruce D."/>
            <person name="Goodwin L."/>
            <person name="Pitluck S."/>
            <person name="Peters L."/>
            <person name="Mikhailova N."/>
            <person name="Teshima H."/>
            <person name="Kyrpides N."/>
            <person name="Mavromatis K."/>
            <person name="Ivanova N."/>
            <person name="Brettin T."/>
            <person name="Detter J.C."/>
            <person name="Han C."/>
            <person name="Larimer F."/>
            <person name="Land M."/>
            <person name="Hauser L."/>
            <person name="Markowitz V."/>
            <person name="Cheng J.-F."/>
            <person name="Hugenholtz P."/>
            <person name="Woyke T."/>
            <person name="Wu D."/>
            <person name="Spring S."/>
            <person name="Schroeder M."/>
            <person name="Brambilla E."/>
            <person name="Klenk H.-P."/>
            <person name="Eisen J.A."/>
        </authorList>
    </citation>
    <scope>NUCLEOTIDE SEQUENCE [LARGE SCALE GENOMIC DNA]</scope>
    <source>
        <strain evidence="2">DSM 15908 / JCM 11604 / IC-154</strain>
    </source>
</reference>
<keyword evidence="2" id="KW-1185">Reference proteome</keyword>
<gene>
    <name evidence="1" type="ordered locus">Calag_1213</name>
</gene>
<dbReference type="HOGENOM" id="CLU_161132_0_0_2"/>
<sequence length="124" mass="14690">MKEIHMKIEPGNYRSVKLELSDAIELLNKVVSLRGIETKDINESFRILNNFDEFYEYQKKKFKDYVTPDKDVSDMIRGAVVVDNLKLIKENNKKYVVITFDRRLKEELIIKALNNMGYEVKIEK</sequence>
<evidence type="ECO:0000313" key="2">
    <source>
        <dbReference type="Proteomes" id="UP000010469"/>
    </source>
</evidence>
<dbReference type="AlphaFoldDB" id="L0ACQ9"/>
<organism evidence="1 2">
    <name type="scientific">Caldisphaera lagunensis (strain DSM 15908 / JCM 11604 / ANMR 0165 / IC-154)</name>
    <dbReference type="NCBI Taxonomy" id="1056495"/>
    <lineage>
        <taxon>Archaea</taxon>
        <taxon>Thermoproteota</taxon>
        <taxon>Thermoprotei</taxon>
        <taxon>Acidilobales</taxon>
        <taxon>Caldisphaeraceae</taxon>
        <taxon>Caldisphaera</taxon>
    </lineage>
</organism>
<accession>L0ACQ9</accession>
<dbReference type="KEGG" id="clg:Calag_1213"/>
<name>L0ACQ9_CALLD</name>
<dbReference type="eggNOG" id="arCOG04292">
    <property type="taxonomic scope" value="Archaea"/>
</dbReference>
<dbReference type="RefSeq" id="WP_015232829.1">
    <property type="nucleotide sequence ID" value="NC_019791.1"/>
</dbReference>